<evidence type="ECO:0000313" key="1">
    <source>
        <dbReference type="EMBL" id="KAK9006777.1"/>
    </source>
</evidence>
<keyword evidence="2" id="KW-1185">Reference proteome</keyword>
<protein>
    <submittedName>
        <fullName evidence="1">Uncharacterized protein</fullName>
    </submittedName>
</protein>
<accession>A0ABR2R1H0</accession>
<sequence length="153" mass="17000">MGLLRWFSKTLLPWKKGGKAADVHSPGRKSFQKQKTCASFAVLYVKEKEDCSNNLATDVKAEKSEMLQNFEKASCFVSSDAPKAGIGTEVDFAFIEQLADGEQNFKTTLKNCNIEFNVSISDHCMNFRADGIFRSLSTPLMEIVSSSLTNSIR</sequence>
<proteinExistence type="predicted"/>
<name>A0ABR2R1H0_9ROSI</name>
<organism evidence="1 2">
    <name type="scientific">Hibiscus sabdariffa</name>
    <name type="common">roselle</name>
    <dbReference type="NCBI Taxonomy" id="183260"/>
    <lineage>
        <taxon>Eukaryota</taxon>
        <taxon>Viridiplantae</taxon>
        <taxon>Streptophyta</taxon>
        <taxon>Embryophyta</taxon>
        <taxon>Tracheophyta</taxon>
        <taxon>Spermatophyta</taxon>
        <taxon>Magnoliopsida</taxon>
        <taxon>eudicotyledons</taxon>
        <taxon>Gunneridae</taxon>
        <taxon>Pentapetalae</taxon>
        <taxon>rosids</taxon>
        <taxon>malvids</taxon>
        <taxon>Malvales</taxon>
        <taxon>Malvaceae</taxon>
        <taxon>Malvoideae</taxon>
        <taxon>Hibiscus</taxon>
    </lineage>
</organism>
<dbReference type="Proteomes" id="UP001396334">
    <property type="component" value="Unassembled WGS sequence"/>
</dbReference>
<reference evidence="1 2" key="1">
    <citation type="journal article" date="2024" name="G3 (Bethesda)">
        <title>Genome assembly of Hibiscus sabdariffa L. provides insights into metabolisms of medicinal natural products.</title>
        <authorList>
            <person name="Kim T."/>
        </authorList>
    </citation>
    <scope>NUCLEOTIDE SEQUENCE [LARGE SCALE GENOMIC DNA]</scope>
    <source>
        <strain evidence="1">TK-2024</strain>
        <tissue evidence="1">Old leaves</tissue>
    </source>
</reference>
<gene>
    <name evidence="1" type="ORF">V6N11_019111</name>
</gene>
<evidence type="ECO:0000313" key="2">
    <source>
        <dbReference type="Proteomes" id="UP001396334"/>
    </source>
</evidence>
<comment type="caution">
    <text evidence="1">The sequence shown here is derived from an EMBL/GenBank/DDBJ whole genome shotgun (WGS) entry which is preliminary data.</text>
</comment>
<dbReference type="EMBL" id="JBBPBN010000028">
    <property type="protein sequence ID" value="KAK9006777.1"/>
    <property type="molecule type" value="Genomic_DNA"/>
</dbReference>